<proteinExistence type="predicted"/>
<keyword evidence="2" id="KW-1185">Reference proteome</keyword>
<dbReference type="Proteomes" id="UP000317977">
    <property type="component" value="Unassembled WGS sequence"/>
</dbReference>
<evidence type="ECO:0000313" key="2">
    <source>
        <dbReference type="Proteomes" id="UP000317977"/>
    </source>
</evidence>
<reference evidence="1 2" key="1">
    <citation type="submission" date="2019-02" db="EMBL/GenBank/DDBJ databases">
        <title>Deep-cultivation of Planctomycetes and their phenomic and genomic characterization uncovers novel biology.</title>
        <authorList>
            <person name="Wiegand S."/>
            <person name="Jogler M."/>
            <person name="Boedeker C."/>
            <person name="Pinto D."/>
            <person name="Vollmers J."/>
            <person name="Rivas-Marin E."/>
            <person name="Kohn T."/>
            <person name="Peeters S.H."/>
            <person name="Heuer A."/>
            <person name="Rast P."/>
            <person name="Oberbeckmann S."/>
            <person name="Bunk B."/>
            <person name="Jeske O."/>
            <person name="Meyerdierks A."/>
            <person name="Storesund J.E."/>
            <person name="Kallscheuer N."/>
            <person name="Luecker S."/>
            <person name="Lage O.M."/>
            <person name="Pohl T."/>
            <person name="Merkel B.J."/>
            <person name="Hornburger P."/>
            <person name="Mueller R.-W."/>
            <person name="Bruemmer F."/>
            <person name="Labrenz M."/>
            <person name="Spormann A.M."/>
            <person name="Op Den Camp H."/>
            <person name="Overmann J."/>
            <person name="Amann R."/>
            <person name="Jetten M.S.M."/>
            <person name="Mascher T."/>
            <person name="Medema M.H."/>
            <person name="Devos D.P."/>
            <person name="Kaster A.-K."/>
            <person name="Ovreas L."/>
            <person name="Rohde M."/>
            <person name="Galperin M.Y."/>
            <person name="Jogler C."/>
        </authorList>
    </citation>
    <scope>NUCLEOTIDE SEQUENCE [LARGE SCALE GENOMIC DNA]</scope>
    <source>
        <strain evidence="1 2">Poly59</strain>
    </source>
</reference>
<dbReference type="AlphaFoldDB" id="A0A5C6EF59"/>
<sequence>MNRRLWSNIDSSMLNLEACYGTMSALHLSGKFVPCPTTALRPTAAL</sequence>
<comment type="caution">
    <text evidence="1">The sequence shown here is derived from an EMBL/GenBank/DDBJ whole genome shotgun (WGS) entry which is preliminary data.</text>
</comment>
<protein>
    <submittedName>
        <fullName evidence="1">Uncharacterized protein</fullName>
    </submittedName>
</protein>
<name>A0A5C6EF59_9BACT</name>
<accession>A0A5C6EF59</accession>
<organism evidence="1 2">
    <name type="scientific">Rubripirellula reticaptiva</name>
    <dbReference type="NCBI Taxonomy" id="2528013"/>
    <lineage>
        <taxon>Bacteria</taxon>
        <taxon>Pseudomonadati</taxon>
        <taxon>Planctomycetota</taxon>
        <taxon>Planctomycetia</taxon>
        <taxon>Pirellulales</taxon>
        <taxon>Pirellulaceae</taxon>
        <taxon>Rubripirellula</taxon>
    </lineage>
</organism>
<gene>
    <name evidence="1" type="ORF">Poly59_56300</name>
</gene>
<dbReference type="EMBL" id="SJPX01000006">
    <property type="protein sequence ID" value="TWU46657.1"/>
    <property type="molecule type" value="Genomic_DNA"/>
</dbReference>
<evidence type="ECO:0000313" key="1">
    <source>
        <dbReference type="EMBL" id="TWU46657.1"/>
    </source>
</evidence>